<evidence type="ECO:0000256" key="2">
    <source>
        <dbReference type="SAM" id="Coils"/>
    </source>
</evidence>
<dbReference type="RefSeq" id="WP_092461814.1">
    <property type="nucleotide sequence ID" value="NZ_BJEE01000004.1"/>
</dbReference>
<keyword evidence="2" id="KW-0175">Coiled coil</keyword>
<protein>
    <submittedName>
        <fullName evidence="3">Uncharacterized conserved protein YaaN involved in tellurite resistance</fullName>
    </submittedName>
</protein>
<name>A0A1C3ZWS0_9LACO</name>
<evidence type="ECO:0000256" key="1">
    <source>
        <dbReference type="ARBA" id="ARBA00005541"/>
    </source>
</evidence>
<evidence type="ECO:0000313" key="4">
    <source>
        <dbReference type="Proteomes" id="UP000199268"/>
    </source>
</evidence>
<dbReference type="Proteomes" id="UP000199268">
    <property type="component" value="Unassembled WGS sequence"/>
</dbReference>
<gene>
    <name evidence="3" type="ORF">GA0061074_10326</name>
</gene>
<dbReference type="PANTHER" id="PTHR38432:SF1">
    <property type="entry name" value="TELA-LIKE PROTEIN SAOUHSC_01408"/>
    <property type="match status" value="1"/>
</dbReference>
<dbReference type="PANTHER" id="PTHR38432">
    <property type="entry name" value="TELA-LIKE PROTEIN SAOUHSC_01408"/>
    <property type="match status" value="1"/>
</dbReference>
<proteinExistence type="inferred from homology"/>
<reference evidence="4" key="1">
    <citation type="submission" date="2016-08" db="EMBL/GenBank/DDBJ databases">
        <authorList>
            <person name="Varghese N."/>
            <person name="Submissions Spin"/>
        </authorList>
    </citation>
    <scope>NUCLEOTIDE SEQUENCE [LARGE SCALE GENOMIC DNA]</scope>
    <source>
        <strain evidence="4">R-53094</strain>
    </source>
</reference>
<dbReference type="OrthoDB" id="9768858at2"/>
<organism evidence="3 4">
    <name type="scientific">Weissella bombi</name>
    <dbReference type="NCBI Taxonomy" id="1505725"/>
    <lineage>
        <taxon>Bacteria</taxon>
        <taxon>Bacillati</taxon>
        <taxon>Bacillota</taxon>
        <taxon>Bacilli</taxon>
        <taxon>Lactobacillales</taxon>
        <taxon>Lactobacillaceae</taxon>
        <taxon>Weissella</taxon>
    </lineage>
</organism>
<dbReference type="EMBL" id="FMAO01000003">
    <property type="protein sequence ID" value="SCB86732.1"/>
    <property type="molecule type" value="Genomic_DNA"/>
</dbReference>
<feature type="coiled-coil region" evidence="2">
    <location>
        <begin position="104"/>
        <end position="138"/>
    </location>
</feature>
<sequence>MLEKHSSPIKDGAVSYKNLTPKERVKALELAQYLDVDNQKTISVYGLITQQKLFRFYQEILEHSQVEEIRAAVNDTLNALKPTLEQVNPDKLIPVQQNRFAHIFNNMQSMIENLTANYQQVSGEIAELSDQLQDLRETLIKENKWLYNLSQKNELFFQEMSMYQAGANMKLADVEKRELPLAVKVTGVSQDQVKIQNLAQFKQLLFSRVKDLELTENVIMWQEDNLQSLRINNQNLIDEINVNINTGLAAWQNQFILTLTTFNRKQTGRVHKKDALIQVSEGIENVKQLQQIQQHLLAIISAVLLDQRNSNKKRKLIKRKMHDLNEQLNEMINNNTIDA</sequence>
<dbReference type="InterPro" id="IPR008863">
    <property type="entry name" value="Toxic_anion-R_TelA"/>
</dbReference>
<accession>A0A1C3ZWS0</accession>
<keyword evidence="4" id="KW-1185">Reference proteome</keyword>
<dbReference type="STRING" id="1505725.GA0061074_10326"/>
<dbReference type="Pfam" id="PF05816">
    <property type="entry name" value="TelA"/>
    <property type="match status" value="1"/>
</dbReference>
<evidence type="ECO:0000313" key="3">
    <source>
        <dbReference type="EMBL" id="SCB86732.1"/>
    </source>
</evidence>
<comment type="similarity">
    <text evidence="1">Belongs to the TelA family.</text>
</comment>
<dbReference type="AlphaFoldDB" id="A0A1C3ZWS0"/>